<gene>
    <name evidence="3" type="ORF">DFP88_10759</name>
</gene>
<dbReference type="EMBL" id="QJTE01000007">
    <property type="protein sequence ID" value="PYE81269.1"/>
    <property type="molecule type" value="Genomic_DNA"/>
</dbReference>
<comment type="caution">
    <text evidence="3">The sequence shown here is derived from an EMBL/GenBank/DDBJ whole genome shotgun (WGS) entry which is preliminary data.</text>
</comment>
<dbReference type="RefSeq" id="WP_245904836.1">
    <property type="nucleotide sequence ID" value="NZ_QJTE01000007.1"/>
</dbReference>
<feature type="chain" id="PRO_5016260049" description="DUF2927 family protein" evidence="2">
    <location>
        <begin position="30"/>
        <end position="330"/>
    </location>
</feature>
<reference evidence="3 4" key="1">
    <citation type="submission" date="2018-06" db="EMBL/GenBank/DDBJ databases">
        <title>Genomic Encyclopedia of Type Strains, Phase III (KMG-III): the genomes of soil and plant-associated and newly described type strains.</title>
        <authorList>
            <person name="Whitman W."/>
        </authorList>
    </citation>
    <scope>NUCLEOTIDE SEQUENCE [LARGE SCALE GENOMIC DNA]</scope>
    <source>
        <strain evidence="3 4">CECT 9025</strain>
    </source>
</reference>
<name>A0A318SRZ4_9RHOB</name>
<proteinExistence type="predicted"/>
<evidence type="ECO:0000256" key="1">
    <source>
        <dbReference type="SAM" id="MobiDB-lite"/>
    </source>
</evidence>
<evidence type="ECO:0000256" key="2">
    <source>
        <dbReference type="SAM" id="SignalP"/>
    </source>
</evidence>
<dbReference type="InterPro" id="IPR021323">
    <property type="entry name" value="DUF2927"/>
</dbReference>
<dbReference type="Pfam" id="PF11150">
    <property type="entry name" value="DUF2927"/>
    <property type="match status" value="1"/>
</dbReference>
<keyword evidence="2" id="KW-0732">Signal</keyword>
<feature type="signal peptide" evidence="2">
    <location>
        <begin position="1"/>
        <end position="29"/>
    </location>
</feature>
<evidence type="ECO:0008006" key="5">
    <source>
        <dbReference type="Google" id="ProtNLM"/>
    </source>
</evidence>
<sequence>MRHARRQRGPRFGAAAPALGLLALLAACQEVPPPEAPVPEPRTSMQPVARPDRPAPPEVPPRSDLSLALSERYARMQSQMLARGQLRGDRDPADVPFTDQMLARDFIRIALYDEYTEADGRLEQRSQLSRLRRWEQPIRMDVVFGDTVPQRQRDRDQSAITTYASRLARLTGHPIAQVPSGGNFTVMVLNEDDRGPAAAKLRALVPGISDSSVRAFLQPPPDTLCMVIALDQGGGQTYSHAIALIRGEHPDLLRLACIHEELAQGMGLVNDSPLARPSIFNDNEEFGLLTRHDELLLQMLYDDRLAPGMSAAEAAPIAREIARELMETPV</sequence>
<evidence type="ECO:0000313" key="4">
    <source>
        <dbReference type="Proteomes" id="UP000248311"/>
    </source>
</evidence>
<dbReference type="PROSITE" id="PS51257">
    <property type="entry name" value="PROKAR_LIPOPROTEIN"/>
    <property type="match status" value="1"/>
</dbReference>
<evidence type="ECO:0000313" key="3">
    <source>
        <dbReference type="EMBL" id="PYE81269.1"/>
    </source>
</evidence>
<dbReference type="Proteomes" id="UP000248311">
    <property type="component" value="Unassembled WGS sequence"/>
</dbReference>
<organism evidence="3 4">
    <name type="scientific">Pseudoroseicyclus aestuarii</name>
    <dbReference type="NCBI Taxonomy" id="1795041"/>
    <lineage>
        <taxon>Bacteria</taxon>
        <taxon>Pseudomonadati</taxon>
        <taxon>Pseudomonadota</taxon>
        <taxon>Alphaproteobacteria</taxon>
        <taxon>Rhodobacterales</taxon>
        <taxon>Paracoccaceae</taxon>
        <taxon>Pseudoroseicyclus</taxon>
    </lineage>
</organism>
<keyword evidence="4" id="KW-1185">Reference proteome</keyword>
<feature type="region of interest" description="Disordered" evidence="1">
    <location>
        <begin position="32"/>
        <end position="64"/>
    </location>
</feature>
<accession>A0A318SRZ4</accession>
<protein>
    <recommendedName>
        <fullName evidence="5">DUF2927 family protein</fullName>
    </recommendedName>
</protein>
<dbReference type="AlphaFoldDB" id="A0A318SRZ4"/>